<accession>A0A2N3YA92</accession>
<comment type="caution">
    <text evidence="2">The sequence shown here is derived from an EMBL/GenBank/DDBJ whole genome shotgun (WGS) entry which is preliminary data.</text>
</comment>
<protein>
    <recommendedName>
        <fullName evidence="1">Putative T7SS secretion signal domain-containing protein</fullName>
    </recommendedName>
</protein>
<sequence>MMAELGHATDPKALIPGEPSSIEDSVAKLRQQSEKFGTVGDDLKRVDVVGWTGESSTAFMDLFTKEPPKWFKVCDLLDAASTSLMEYAFTLRWAQGQAAEAIARWEEGEATTEKAAAEYNETVAQANAQNQANAAAGIANVVSLAPFSDPGERARKEAVELLARAREQLEDFGRRVAERIGRQDSRERGLLDELVDAVTHDWKTSGKAEASGLGAGFEAKGPADGKLGELKAFAQLGKASAEGSTGNEFLKLSGKAEAGAEAALTTAASITDEGLKGRVEAGLGGKASAEGRLDVGPLGANGKAEVFGGAQAGAQVTMGPKGVSATADAFAGAKGTVKGGGDIGGIGVNVVAEGWAGVGAEAGVTFGQGDDGKWHVGANAGGAYGLGGKLGFELTVDPAKVTKTVTDAAETVGKIGEAAGDVYGDAQRTISGWLD</sequence>
<dbReference type="InterPro" id="IPR049082">
    <property type="entry name" value="T7SS_signal"/>
</dbReference>
<evidence type="ECO:0000259" key="1">
    <source>
        <dbReference type="Pfam" id="PF21725"/>
    </source>
</evidence>
<dbReference type="AlphaFoldDB" id="A0A2N3YA92"/>
<dbReference type="OrthoDB" id="5194739at2"/>
<reference evidence="2" key="1">
    <citation type="submission" date="2017-12" db="EMBL/GenBank/DDBJ databases">
        <title>Sequencing the genomes of 1000 Actinobacteria strains.</title>
        <authorList>
            <person name="Klenk H.-P."/>
        </authorList>
    </citation>
    <scope>NUCLEOTIDE SEQUENCE [LARGE SCALE GENOMIC DNA]</scope>
    <source>
        <strain evidence="2">DSM 44228</strain>
    </source>
</reference>
<proteinExistence type="predicted"/>
<evidence type="ECO:0000313" key="2">
    <source>
        <dbReference type="EMBL" id="PKW19830.1"/>
    </source>
</evidence>
<organism evidence="2 3">
    <name type="scientific">Saccharopolyspora spinosa</name>
    <dbReference type="NCBI Taxonomy" id="60894"/>
    <lineage>
        <taxon>Bacteria</taxon>
        <taxon>Bacillati</taxon>
        <taxon>Actinomycetota</taxon>
        <taxon>Actinomycetes</taxon>
        <taxon>Pseudonocardiales</taxon>
        <taxon>Pseudonocardiaceae</taxon>
        <taxon>Saccharopolyspora</taxon>
    </lineage>
</organism>
<gene>
    <name evidence="2" type="ORF">A8926_8028</name>
</gene>
<keyword evidence="3" id="KW-1185">Reference proteome</keyword>
<dbReference type="Pfam" id="PF21725">
    <property type="entry name" value="T7SS_signal"/>
    <property type="match status" value="1"/>
</dbReference>
<dbReference type="RefSeq" id="WP_044572430.1">
    <property type="nucleotide sequence ID" value="NZ_CP061007.1"/>
</dbReference>
<evidence type="ECO:0000313" key="3">
    <source>
        <dbReference type="Proteomes" id="UP000233786"/>
    </source>
</evidence>
<dbReference type="Proteomes" id="UP000233786">
    <property type="component" value="Unassembled WGS sequence"/>
</dbReference>
<feature type="domain" description="Putative T7SS secretion signal" evidence="1">
    <location>
        <begin position="4"/>
        <end position="181"/>
    </location>
</feature>
<name>A0A2N3YA92_SACSN</name>
<dbReference type="STRING" id="994479.GCA_000194155_00122"/>
<dbReference type="EMBL" id="PJNB01000001">
    <property type="protein sequence ID" value="PKW19830.1"/>
    <property type="molecule type" value="Genomic_DNA"/>
</dbReference>